<evidence type="ECO:0000313" key="14">
    <source>
        <dbReference type="Proteomes" id="UP000094892"/>
    </source>
</evidence>
<sequence length="326" mass="36231">MKPKLNDVAKLAGVSATTVSRVINNHGYLSSQTKEKVFAAMRELHYQPNNMARSLQGKNTRLIGVIFSDISNPFFGELVSRIEKILFAKNYKVILCNSADDPQKERDYLQMLMANQVDGIIAGAHNLGIEEYQQYGLPIISFDRYLSDNIPIVSSDNYQGGWLATQTLHQAGATNVAIFTGKSHAGSPTNGRREGYEAYLTAQQLTPHVHELPFELTPALKMMEIKTIMTQHQYDGIFCSDDLTALLVLNVARQLSLTVPEQLRVVGYDGTALIRDYHSELTTVEQPLADISTLLVSLLLQRIEDANCTLESKYTLPVKLIKGLTA</sequence>
<evidence type="ECO:0000313" key="8">
    <source>
        <dbReference type="EMBL" id="KZV02378.1"/>
    </source>
</evidence>
<keyword evidence="3 10" id="KW-0238">DNA-binding</keyword>
<dbReference type="Proteomes" id="UP000076872">
    <property type="component" value="Unassembled WGS sequence"/>
</dbReference>
<evidence type="ECO:0000313" key="15">
    <source>
        <dbReference type="Proteomes" id="UP000595466"/>
    </source>
</evidence>
<dbReference type="CDD" id="cd01392">
    <property type="entry name" value="HTH_LacI"/>
    <property type="match status" value="1"/>
</dbReference>
<dbReference type="InterPro" id="IPR028082">
    <property type="entry name" value="Peripla_BP_I"/>
</dbReference>
<dbReference type="PANTHER" id="PTHR30146">
    <property type="entry name" value="LACI-RELATED TRANSCRIPTIONAL REPRESSOR"/>
    <property type="match status" value="1"/>
</dbReference>
<evidence type="ECO:0000313" key="9">
    <source>
        <dbReference type="EMBL" id="ODO60256.1"/>
    </source>
</evidence>
<evidence type="ECO:0000313" key="10">
    <source>
        <dbReference type="EMBL" id="QQM61120.1"/>
    </source>
</evidence>
<dbReference type="Proteomes" id="UP000094892">
    <property type="component" value="Unassembled WGS sequence"/>
</dbReference>
<dbReference type="GO" id="GO:0000976">
    <property type="term" value="F:transcription cis-regulatory region binding"/>
    <property type="evidence" value="ECO:0007669"/>
    <property type="project" value="TreeGrafter"/>
</dbReference>
<dbReference type="InterPro" id="IPR010982">
    <property type="entry name" value="Lambda_DNA-bd_dom_sf"/>
</dbReference>
<dbReference type="RefSeq" id="WP_003641783.1">
    <property type="nucleotide sequence ID" value="NZ_AP018405.1"/>
</dbReference>
<organism evidence="7 12">
    <name type="scientific">Lactiplantibacillus plantarum</name>
    <name type="common">Lactobacillus plantarum</name>
    <dbReference type="NCBI Taxonomy" id="1590"/>
    <lineage>
        <taxon>Bacteria</taxon>
        <taxon>Bacillati</taxon>
        <taxon>Bacillota</taxon>
        <taxon>Bacilli</taxon>
        <taxon>Lactobacillales</taxon>
        <taxon>Lactobacillaceae</taxon>
        <taxon>Lactiplantibacillus</taxon>
    </lineage>
</organism>
<reference evidence="9 14" key="2">
    <citation type="submission" date="2016-08" db="EMBL/GenBank/DDBJ databases">
        <title>Genome sequencing of Lactobacillus plantarum JSA22, isolated from fermented soybean paste.</title>
        <authorList>
            <person name="Choi H.S."/>
        </authorList>
    </citation>
    <scope>NUCLEOTIDE SEQUENCE [LARGE SCALE GENOMIC DNA]</scope>
    <source>
        <strain evidence="9 14">JSA22</strain>
    </source>
</reference>
<keyword evidence="1" id="KW-0678">Repressor</keyword>
<dbReference type="OMA" id="MVFVDRW"/>
<dbReference type="InterPro" id="IPR046335">
    <property type="entry name" value="LacI/GalR-like_sensor"/>
</dbReference>
<dbReference type="AlphaFoldDB" id="A0A0G9FD17"/>
<dbReference type="EMBL" id="CP066817">
    <property type="protein sequence ID" value="QQM61120.1"/>
    <property type="molecule type" value="Genomic_DNA"/>
</dbReference>
<dbReference type="PATRIC" id="fig|1590.142.peg.182"/>
<evidence type="ECO:0000313" key="6">
    <source>
        <dbReference type="EMBL" id="KZU08616.1"/>
    </source>
</evidence>
<dbReference type="Pfam" id="PF13377">
    <property type="entry name" value="Peripla_BP_3"/>
    <property type="match status" value="1"/>
</dbReference>
<evidence type="ECO:0000256" key="4">
    <source>
        <dbReference type="ARBA" id="ARBA00023163"/>
    </source>
</evidence>
<evidence type="ECO:0000313" key="7">
    <source>
        <dbReference type="EMBL" id="KZU97092.1"/>
    </source>
</evidence>
<evidence type="ECO:0000313" key="13">
    <source>
        <dbReference type="Proteomes" id="UP000076989"/>
    </source>
</evidence>
<dbReference type="Gene3D" id="1.10.260.40">
    <property type="entry name" value="lambda repressor-like DNA-binding domains"/>
    <property type="match status" value="1"/>
</dbReference>
<dbReference type="Proteomes" id="UP000076989">
    <property type="component" value="Unassembled WGS sequence"/>
</dbReference>
<dbReference type="CDD" id="cd06291">
    <property type="entry name" value="PBP1_Qymf-like"/>
    <property type="match status" value="1"/>
</dbReference>
<dbReference type="GeneID" id="77216845"/>
<dbReference type="Proteomes" id="UP000595466">
    <property type="component" value="Chromosome"/>
</dbReference>
<name>A0A0G9FD17_LACPN</name>
<accession>A0A0G9FD17</accession>
<proteinExistence type="predicted"/>
<evidence type="ECO:0000313" key="11">
    <source>
        <dbReference type="Proteomes" id="UP000076872"/>
    </source>
</evidence>
<feature type="domain" description="HTH lacI-type" evidence="5">
    <location>
        <begin position="3"/>
        <end position="57"/>
    </location>
</feature>
<dbReference type="Gene3D" id="3.40.50.2300">
    <property type="match status" value="2"/>
</dbReference>
<dbReference type="PROSITE" id="PS50932">
    <property type="entry name" value="HTH_LACI_2"/>
    <property type="match status" value="1"/>
</dbReference>
<dbReference type="EMBL" id="LUWI01000005">
    <property type="protein sequence ID" value="KZU08616.1"/>
    <property type="molecule type" value="Genomic_DNA"/>
</dbReference>
<dbReference type="EMBL" id="LUXM01000018">
    <property type="protein sequence ID" value="KZU97092.1"/>
    <property type="molecule type" value="Genomic_DNA"/>
</dbReference>
<dbReference type="SUPFAM" id="SSF53822">
    <property type="entry name" value="Periplasmic binding protein-like I"/>
    <property type="match status" value="1"/>
</dbReference>
<evidence type="ECO:0000259" key="5">
    <source>
        <dbReference type="PROSITE" id="PS50932"/>
    </source>
</evidence>
<keyword evidence="4" id="KW-0804">Transcription</keyword>
<dbReference type="Pfam" id="PF00356">
    <property type="entry name" value="LacI"/>
    <property type="match status" value="1"/>
</dbReference>
<dbReference type="SMART" id="SM00354">
    <property type="entry name" value="HTH_LACI"/>
    <property type="match status" value="1"/>
</dbReference>
<dbReference type="PANTHER" id="PTHR30146:SF95">
    <property type="entry name" value="RIBOSE OPERON REPRESSOR"/>
    <property type="match status" value="1"/>
</dbReference>
<dbReference type="SUPFAM" id="SSF47413">
    <property type="entry name" value="lambda repressor-like DNA-binding domains"/>
    <property type="match status" value="1"/>
</dbReference>
<reference evidence="11 12" key="1">
    <citation type="submission" date="2016-03" db="EMBL/GenBank/DDBJ databases">
        <title>Comparative genomics of 54 Lactobacillus plantarum strains reveals genomic uncoupling from niche constraints.</title>
        <authorList>
            <person name="Martino M.E."/>
        </authorList>
    </citation>
    <scope>NUCLEOTIDE SEQUENCE [LARGE SCALE GENOMIC DNA]</scope>
    <source>
        <strain evidence="7 12">19.1</strain>
        <strain evidence="8 11">NAB2</strain>
        <strain evidence="6 13">Nizo2260</strain>
    </source>
</reference>
<gene>
    <name evidence="10" type="ORF">JH395_00800</name>
    <name evidence="7" type="ORF">Lp19_1068</name>
    <name evidence="9" type="ORF">LPJSA22_00189</name>
    <name evidence="8" type="ORF">NAB2_2998</name>
    <name evidence="6" type="ORF">Nizo2260_0269</name>
</gene>
<keyword evidence="2" id="KW-0805">Transcription regulation</keyword>
<evidence type="ECO:0000256" key="1">
    <source>
        <dbReference type="ARBA" id="ARBA00022491"/>
    </source>
</evidence>
<evidence type="ECO:0000313" key="12">
    <source>
        <dbReference type="Proteomes" id="UP000076882"/>
    </source>
</evidence>
<protein>
    <submittedName>
        <fullName evidence="10">LacI family DNA-binding transcriptional regulator</fullName>
    </submittedName>
    <submittedName>
        <fullName evidence="7 9">Sucrose operon repressor</fullName>
    </submittedName>
</protein>
<dbReference type="EMBL" id="MCOL01000001">
    <property type="protein sequence ID" value="ODO60256.1"/>
    <property type="molecule type" value="Genomic_DNA"/>
</dbReference>
<dbReference type="KEGG" id="lpb:SH83_00805"/>
<evidence type="ECO:0000256" key="2">
    <source>
        <dbReference type="ARBA" id="ARBA00023015"/>
    </source>
</evidence>
<dbReference type="PRINTS" id="PR00036">
    <property type="entry name" value="HTHLACI"/>
</dbReference>
<dbReference type="EMBL" id="LUXO01000033">
    <property type="protein sequence ID" value="KZV02378.1"/>
    <property type="molecule type" value="Genomic_DNA"/>
</dbReference>
<dbReference type="Proteomes" id="UP000076882">
    <property type="component" value="Unassembled WGS sequence"/>
</dbReference>
<dbReference type="PROSITE" id="PS00356">
    <property type="entry name" value="HTH_LACI_1"/>
    <property type="match status" value="1"/>
</dbReference>
<dbReference type="InterPro" id="IPR000843">
    <property type="entry name" value="HTH_LacI"/>
</dbReference>
<reference evidence="10 15" key="3">
    <citation type="submission" date="2020-12" db="EMBL/GenBank/DDBJ databases">
        <title>Whole genome sequencing of Lactobacillus plantarum PC518.</title>
        <authorList>
            <person name="Guo Q."/>
        </authorList>
    </citation>
    <scope>NUCLEOTIDE SEQUENCE [LARGE SCALE GENOMIC DNA]</scope>
    <source>
        <strain evidence="10 15">PC518</strain>
    </source>
</reference>
<dbReference type="GO" id="GO:0003700">
    <property type="term" value="F:DNA-binding transcription factor activity"/>
    <property type="evidence" value="ECO:0007669"/>
    <property type="project" value="TreeGrafter"/>
</dbReference>
<evidence type="ECO:0000256" key="3">
    <source>
        <dbReference type="ARBA" id="ARBA00023125"/>
    </source>
</evidence>